<keyword evidence="14" id="KW-0524">Neurogenesis</keyword>
<dbReference type="EMBL" id="AHAT01016648">
    <property type="status" value="NOT_ANNOTATED_CDS"/>
    <property type="molecule type" value="Genomic_DNA"/>
</dbReference>
<dbReference type="HOGENOM" id="CLU_030478_0_0_1"/>
<dbReference type="SMART" id="SM00408">
    <property type="entry name" value="IGc2"/>
    <property type="match status" value="1"/>
</dbReference>
<dbReference type="PROSITE" id="PS50835">
    <property type="entry name" value="IG_LIKE"/>
    <property type="match status" value="1"/>
</dbReference>
<evidence type="ECO:0000256" key="23">
    <source>
        <dbReference type="ARBA" id="ARBA00069267"/>
    </source>
</evidence>
<dbReference type="Bgee" id="ENSLOCG00000017942">
    <property type="expression patterns" value="Expressed in camera-type eye and 7 other cell types or tissues"/>
</dbReference>
<evidence type="ECO:0000256" key="26">
    <source>
        <dbReference type="SAM" id="MobiDB-lite"/>
    </source>
</evidence>
<keyword evidence="8" id="KW-0433">Leucine-rich repeat</keyword>
<evidence type="ECO:0000256" key="21">
    <source>
        <dbReference type="ARBA" id="ARBA00056863"/>
    </source>
</evidence>
<proteinExistence type="inferred from homology"/>
<evidence type="ECO:0000256" key="10">
    <source>
        <dbReference type="ARBA" id="ARBA00022729"/>
    </source>
</evidence>
<keyword evidence="31" id="KW-1185">Reference proteome</keyword>
<evidence type="ECO:0000256" key="3">
    <source>
        <dbReference type="ARBA" id="ARBA00004484"/>
    </source>
</evidence>
<keyword evidence="18" id="KW-0325">Glycoprotein</keyword>
<evidence type="ECO:0000256" key="1">
    <source>
        <dbReference type="ARBA" id="ARBA00004251"/>
    </source>
</evidence>
<dbReference type="SUPFAM" id="SSF52058">
    <property type="entry name" value="L domain-like"/>
    <property type="match status" value="1"/>
</dbReference>
<reference evidence="30" key="2">
    <citation type="submission" date="2025-08" db="UniProtKB">
        <authorList>
            <consortium name="Ensembl"/>
        </authorList>
    </citation>
    <scope>IDENTIFICATION</scope>
</reference>
<dbReference type="GO" id="GO:0030425">
    <property type="term" value="C:dendrite"/>
    <property type="evidence" value="ECO:0007669"/>
    <property type="project" value="UniProtKB-SubCell"/>
</dbReference>
<comment type="subcellular location">
    <subcellularLocation>
        <location evidence="1">Cell membrane</location>
        <topology evidence="1">Single-pass type I membrane protein</topology>
    </subcellularLocation>
    <subcellularLocation>
        <location evidence="2">Cell projection</location>
        <location evidence="2">Dendrite</location>
    </subcellularLocation>
    <subcellularLocation>
        <location evidence="3">Perikaryon</location>
    </subcellularLocation>
</comment>
<dbReference type="GO" id="GO:0043204">
    <property type="term" value="C:perikaryon"/>
    <property type="evidence" value="ECO:0007669"/>
    <property type="project" value="UniProtKB-SubCell"/>
</dbReference>
<dbReference type="PANTHER" id="PTHR24368">
    <property type="entry name" value="AMPHOTERIN-INDUCED PROTEIN"/>
    <property type="match status" value="1"/>
</dbReference>
<dbReference type="InterPro" id="IPR000372">
    <property type="entry name" value="LRRNT"/>
</dbReference>
<dbReference type="GeneTree" id="ENSGT00950000183146"/>
<dbReference type="GO" id="GO:0051965">
    <property type="term" value="P:positive regulation of synapse assembly"/>
    <property type="evidence" value="ECO:0000318"/>
    <property type="project" value="GO_Central"/>
</dbReference>
<organism evidence="30 31">
    <name type="scientific">Lepisosteus oculatus</name>
    <name type="common">Spotted gar</name>
    <dbReference type="NCBI Taxonomy" id="7918"/>
    <lineage>
        <taxon>Eukaryota</taxon>
        <taxon>Metazoa</taxon>
        <taxon>Chordata</taxon>
        <taxon>Craniata</taxon>
        <taxon>Vertebrata</taxon>
        <taxon>Euteleostomi</taxon>
        <taxon>Actinopterygii</taxon>
        <taxon>Neopterygii</taxon>
        <taxon>Holostei</taxon>
        <taxon>Semionotiformes</taxon>
        <taxon>Lepisosteidae</taxon>
        <taxon>Lepisosteus</taxon>
    </lineage>
</organism>
<keyword evidence="19" id="KW-0966">Cell projection</keyword>
<dbReference type="InParanoid" id="W5NN36"/>
<evidence type="ECO:0000256" key="16">
    <source>
        <dbReference type="ARBA" id="ARBA00023136"/>
    </source>
</evidence>
<dbReference type="Proteomes" id="UP000018468">
    <property type="component" value="Linkage group LG3"/>
</dbReference>
<dbReference type="GO" id="GO:0007420">
    <property type="term" value="P:brain development"/>
    <property type="evidence" value="ECO:0000318"/>
    <property type="project" value="GO_Central"/>
</dbReference>
<evidence type="ECO:0000256" key="22">
    <source>
        <dbReference type="ARBA" id="ARBA00062631"/>
    </source>
</evidence>
<dbReference type="SUPFAM" id="SSF48726">
    <property type="entry name" value="Immunoglobulin"/>
    <property type="match status" value="1"/>
</dbReference>
<evidence type="ECO:0000256" key="8">
    <source>
        <dbReference type="ARBA" id="ARBA00022614"/>
    </source>
</evidence>
<keyword evidence="7" id="KW-0597">Phosphoprotein</keyword>
<keyword evidence="20" id="KW-0393">Immunoglobulin domain</keyword>
<evidence type="ECO:0000256" key="7">
    <source>
        <dbReference type="ARBA" id="ARBA00022553"/>
    </source>
</evidence>
<dbReference type="InterPro" id="IPR003591">
    <property type="entry name" value="Leu-rich_rpt_typical-subtyp"/>
</dbReference>
<evidence type="ECO:0000313" key="30">
    <source>
        <dbReference type="Ensembl" id="ENSLOCP00000022045.1"/>
    </source>
</evidence>
<evidence type="ECO:0000256" key="20">
    <source>
        <dbReference type="ARBA" id="ARBA00023319"/>
    </source>
</evidence>
<evidence type="ECO:0000256" key="6">
    <source>
        <dbReference type="ARBA" id="ARBA00022475"/>
    </source>
</evidence>
<keyword evidence="6" id="KW-1003">Cell membrane</keyword>
<dbReference type="InterPro" id="IPR001611">
    <property type="entry name" value="Leu-rich_rpt"/>
</dbReference>
<dbReference type="SMART" id="SM00369">
    <property type="entry name" value="LRR_TYP"/>
    <property type="match status" value="5"/>
</dbReference>
<evidence type="ECO:0000256" key="12">
    <source>
        <dbReference type="ARBA" id="ARBA00022782"/>
    </source>
</evidence>
<evidence type="ECO:0000256" key="15">
    <source>
        <dbReference type="ARBA" id="ARBA00022989"/>
    </source>
</evidence>
<dbReference type="Gene3D" id="2.60.40.10">
    <property type="entry name" value="Immunoglobulins"/>
    <property type="match status" value="1"/>
</dbReference>
<feature type="transmembrane region" description="Helical" evidence="27">
    <location>
        <begin position="373"/>
        <end position="393"/>
    </location>
</feature>
<feature type="region of interest" description="Disordered" evidence="26">
    <location>
        <begin position="446"/>
        <end position="491"/>
    </location>
</feature>
<evidence type="ECO:0000256" key="4">
    <source>
        <dbReference type="ARBA" id="ARBA00005670"/>
    </source>
</evidence>
<dbReference type="PROSITE" id="PS51450">
    <property type="entry name" value="LRR"/>
    <property type="match status" value="2"/>
</dbReference>
<dbReference type="InterPro" id="IPR003599">
    <property type="entry name" value="Ig_sub"/>
</dbReference>
<evidence type="ECO:0000256" key="19">
    <source>
        <dbReference type="ARBA" id="ARBA00023273"/>
    </source>
</evidence>
<keyword evidence="10 28" id="KW-0732">Signal</keyword>
<evidence type="ECO:0000256" key="25">
    <source>
        <dbReference type="ARBA" id="ARBA00080086"/>
    </source>
</evidence>
<evidence type="ECO:0000256" key="18">
    <source>
        <dbReference type="ARBA" id="ARBA00023180"/>
    </source>
</evidence>
<dbReference type="Pfam" id="PF13855">
    <property type="entry name" value="LRR_8"/>
    <property type="match status" value="1"/>
</dbReference>
<dbReference type="GO" id="GO:0016020">
    <property type="term" value="C:membrane"/>
    <property type="evidence" value="ECO:0000318"/>
    <property type="project" value="GO_Central"/>
</dbReference>
<reference evidence="30" key="3">
    <citation type="submission" date="2025-09" db="UniProtKB">
        <authorList>
            <consortium name="Ensembl"/>
        </authorList>
    </citation>
    <scope>IDENTIFICATION</scope>
</reference>
<evidence type="ECO:0000256" key="14">
    <source>
        <dbReference type="ARBA" id="ARBA00022902"/>
    </source>
</evidence>
<dbReference type="InterPro" id="IPR031283">
    <property type="entry name" value="AMIGO"/>
</dbReference>
<dbReference type="FunFam" id="3.80.10.10:FF:000181">
    <property type="entry name" value="amphoterin-induced protein 1 isoform X1"/>
    <property type="match status" value="1"/>
</dbReference>
<evidence type="ECO:0000259" key="29">
    <source>
        <dbReference type="PROSITE" id="PS50835"/>
    </source>
</evidence>
<dbReference type="GO" id="GO:0005886">
    <property type="term" value="C:plasma membrane"/>
    <property type="evidence" value="ECO:0007669"/>
    <property type="project" value="UniProtKB-SubCell"/>
</dbReference>
<dbReference type="Ensembl" id="ENSLOCT00000022084.1">
    <property type="protein sequence ID" value="ENSLOCP00000022045.1"/>
    <property type="gene ID" value="ENSLOCG00000017942.1"/>
</dbReference>
<dbReference type="SMART" id="SM00409">
    <property type="entry name" value="IG"/>
    <property type="match status" value="1"/>
</dbReference>
<evidence type="ECO:0000313" key="31">
    <source>
        <dbReference type="Proteomes" id="UP000018468"/>
    </source>
</evidence>
<reference evidence="31" key="1">
    <citation type="submission" date="2011-12" db="EMBL/GenBank/DDBJ databases">
        <title>The Draft Genome of Lepisosteus oculatus.</title>
        <authorList>
            <consortium name="The Broad Institute Genome Assembly &amp; Analysis Group"/>
            <consortium name="Computational R&amp;D Group"/>
            <consortium name="and Sequencing Platform"/>
            <person name="Di Palma F."/>
            <person name="Alfoldi J."/>
            <person name="Johnson J."/>
            <person name="Berlin A."/>
            <person name="Gnerre S."/>
            <person name="Jaffe D."/>
            <person name="MacCallum I."/>
            <person name="Young S."/>
            <person name="Walker B.J."/>
            <person name="Lander E.S."/>
            <person name="Lindblad-Toh K."/>
        </authorList>
    </citation>
    <scope>NUCLEOTIDE SEQUENCE [LARGE SCALE GENOMIC DNA]</scope>
</reference>
<dbReference type="PANTHER" id="PTHR24368:SF1">
    <property type="entry name" value="AMPHOTERIN-INDUCED PROTEIN 1"/>
    <property type="match status" value="1"/>
</dbReference>
<dbReference type="InterPro" id="IPR036179">
    <property type="entry name" value="Ig-like_dom_sf"/>
</dbReference>
<dbReference type="InterPro" id="IPR032675">
    <property type="entry name" value="LRR_dom_sf"/>
</dbReference>
<protein>
    <recommendedName>
        <fullName evidence="23">Amphoterin-induced protein 1</fullName>
    </recommendedName>
    <alternativeName>
        <fullName evidence="25">AMIGO-1</fullName>
    </alternativeName>
    <alternativeName>
        <fullName evidence="24">Alivin-2</fullName>
    </alternativeName>
</protein>
<evidence type="ECO:0000256" key="9">
    <source>
        <dbReference type="ARBA" id="ARBA00022692"/>
    </source>
</evidence>
<sequence length="491" mass="54532">WPLLPLRALLSLAFLALLPAGAAGSKLNCHRTCICASNIVSCSKMNLTSIPKALPEYTAVLDLSYNSIARLRAEWTTVKLPKMSNLLLSHNGMSFISSEAFLYVTQLHYLDLSSNSLQQLDELLFEPLTQLEVLLLYNNQISQIDRSAFSGLRSLQKLYLSQNKLARFPLELVKEKTRLPKLGLFDVSYNRIKSLPIQELKLLPAWIKNGLYFHNNPFACDCALYSLLAHWHIRRLSSAVDFKDDYTCTLPGPQKTTVNVFELNGDYMNCSAVKEADEEVYLDQTLTLRCDSRHRDMVKTWVTPNHEIVTSATSNQSVTLLANGSLQIGPARVEHSGLYTCYAVSETLNETLYVSVKVHNATLQAGNDTLNTAYTTLVGCLASVVLVLIYLYLTPCRCPCCPRNGKAKSQNEDSIHSSTLSATPTHDALGSKAGLSRHVAFVEPSKDLQGQNGKVNPNAEDEQERKRARGQRKRSDAESISSVFSDTPIVV</sequence>
<dbReference type="InterPro" id="IPR013151">
    <property type="entry name" value="Immunoglobulin_dom"/>
</dbReference>
<keyword evidence="16 27" id="KW-0472">Membrane</keyword>
<evidence type="ECO:0000256" key="11">
    <source>
        <dbReference type="ARBA" id="ARBA00022737"/>
    </source>
</evidence>
<dbReference type="AlphaFoldDB" id="W5NN36"/>
<dbReference type="GO" id="GO:0030154">
    <property type="term" value="P:cell differentiation"/>
    <property type="evidence" value="ECO:0007669"/>
    <property type="project" value="UniProtKB-KW"/>
</dbReference>
<feature type="chain" id="PRO_5004869586" description="Amphoterin-induced protein 1" evidence="28">
    <location>
        <begin position="25"/>
        <end position="491"/>
    </location>
</feature>
<name>W5NN36_LEPOC</name>
<dbReference type="InterPro" id="IPR013783">
    <property type="entry name" value="Ig-like_fold"/>
</dbReference>
<keyword evidence="11" id="KW-0677">Repeat</keyword>
<evidence type="ECO:0000256" key="24">
    <source>
        <dbReference type="ARBA" id="ARBA00075224"/>
    </source>
</evidence>
<comment type="similarity">
    <text evidence="4">Belongs to the immunoglobulin superfamily. AMIGO family.</text>
</comment>
<keyword evidence="13" id="KW-0130">Cell adhesion</keyword>
<comment type="function">
    <text evidence="21">Promotes growth and fasciculation of neurites from cultured hippocampal neurons. May be involved in fasciculation as well as myelination of developing neural axons. May have a role in regeneration as well as neural plasticity in the adult nervous system. May mediate homophilic as well as heterophilic cell-cell interaction and contribute to signal transduction through its intracellular domain. Assembled with KCNB1 modulates the gating characteristics of the delayed rectifier voltage-dependent potassium channel KCNB1.</text>
</comment>
<dbReference type="FunFam" id="2.60.40.10:FF:001123">
    <property type="entry name" value="Amphoterin-induced protein 1 isoform X2"/>
    <property type="match status" value="1"/>
</dbReference>
<feature type="domain" description="Ig-like" evidence="29">
    <location>
        <begin position="253"/>
        <end position="355"/>
    </location>
</feature>
<comment type="subunit">
    <text evidence="22">Homodimer, and heterodimer with AMIGO2 and AMIGO3. Interacts with KCNB1.</text>
</comment>
<evidence type="ECO:0000256" key="17">
    <source>
        <dbReference type="ARBA" id="ARBA00023157"/>
    </source>
</evidence>
<keyword evidence="17" id="KW-1015">Disulfide bond</keyword>
<dbReference type="InterPro" id="IPR007110">
    <property type="entry name" value="Ig-like_dom"/>
</dbReference>
<evidence type="ECO:0000256" key="28">
    <source>
        <dbReference type="SAM" id="SignalP"/>
    </source>
</evidence>
<dbReference type="Gene3D" id="3.80.10.10">
    <property type="entry name" value="Ribonuclease Inhibitor"/>
    <property type="match status" value="1"/>
</dbReference>
<dbReference type="STRING" id="7918.ENSLOCP00000022045"/>
<evidence type="ECO:0000256" key="13">
    <source>
        <dbReference type="ARBA" id="ARBA00022889"/>
    </source>
</evidence>
<dbReference type="Pfam" id="PF00047">
    <property type="entry name" value="ig"/>
    <property type="match status" value="1"/>
</dbReference>
<evidence type="ECO:0000256" key="5">
    <source>
        <dbReference type="ARBA" id="ARBA00022473"/>
    </source>
</evidence>
<keyword evidence="15 27" id="KW-1133">Transmembrane helix</keyword>
<feature type="signal peptide" evidence="28">
    <location>
        <begin position="1"/>
        <end position="24"/>
    </location>
</feature>
<dbReference type="SMART" id="SM00013">
    <property type="entry name" value="LRRNT"/>
    <property type="match status" value="1"/>
</dbReference>
<keyword evidence="5" id="KW-0217">Developmental protein</keyword>
<dbReference type="GO" id="GO:0007157">
    <property type="term" value="P:heterophilic cell-cell adhesion via plasma membrane cell adhesion molecules"/>
    <property type="evidence" value="ECO:0000318"/>
    <property type="project" value="GO_Central"/>
</dbReference>
<feature type="region of interest" description="Disordered" evidence="26">
    <location>
        <begin position="405"/>
        <end position="427"/>
    </location>
</feature>
<evidence type="ECO:0000256" key="2">
    <source>
        <dbReference type="ARBA" id="ARBA00004279"/>
    </source>
</evidence>
<keyword evidence="9 27" id="KW-0812">Transmembrane</keyword>
<dbReference type="OMA" id="VFSDTPM"/>
<dbReference type="eggNOG" id="KOG4237">
    <property type="taxonomic scope" value="Eukaryota"/>
</dbReference>
<evidence type="ECO:0000256" key="27">
    <source>
        <dbReference type="SAM" id="Phobius"/>
    </source>
</evidence>
<accession>W5NN36</accession>
<keyword evidence="12" id="KW-0221">Differentiation</keyword>
<dbReference type="InterPro" id="IPR003598">
    <property type="entry name" value="Ig_sub2"/>
</dbReference>